<dbReference type="Pfam" id="PF00144">
    <property type="entry name" value="Beta-lactamase"/>
    <property type="match status" value="1"/>
</dbReference>
<dbReference type="EMBL" id="JABZEC010000001">
    <property type="protein sequence ID" value="NVY95630.1"/>
    <property type="molecule type" value="Genomic_DNA"/>
</dbReference>
<dbReference type="Gene3D" id="3.40.710.10">
    <property type="entry name" value="DD-peptidase/beta-lactamase superfamily"/>
    <property type="match status" value="1"/>
</dbReference>
<dbReference type="InterPro" id="IPR050789">
    <property type="entry name" value="Diverse_Enzym_Activities"/>
</dbReference>
<dbReference type="Proteomes" id="UP000563523">
    <property type="component" value="Unassembled WGS sequence"/>
</dbReference>
<keyword evidence="1" id="KW-0378">Hydrolase</keyword>
<proteinExistence type="predicted"/>
<name>A0A850QZW3_9LACO</name>
<dbReference type="RefSeq" id="WP_176941805.1">
    <property type="nucleotide sequence ID" value="NZ_JABZEC010000001.1"/>
</dbReference>
<evidence type="ECO:0000313" key="3">
    <source>
        <dbReference type="EMBL" id="NVY95630.1"/>
    </source>
</evidence>
<sequence>MRIVSQLQALVNDQVVPGLSYAYLTEKNCFQGQWGVNTWQPQVTTIPPDALYDLASLTKVLGTTTAVLQLIGQGIWTYDLPVQKLIPEFPHSQVTLRQLMTHTSGLRGYIPQRDQLTSLQLLQAIINLPLTSEWRRVIRYTDTGPILAGVMLERYYQWPVQVVIEKQVLRPLALKTATFQPNPQQCVVTSQRNNHWLRGVVHDPKAFQLGKHCASAGLFAGIADLLKFSSWFLGLWQPATAPISQAQIQTLFQSFTRVSPGRSFGWDLLWNAQQEAVLYHTGYTGNFWILDRAQKRALIVLSNRVHPENNNQRFLRRRNAIVENFLNN</sequence>
<dbReference type="AlphaFoldDB" id="A0A850QZW3"/>
<dbReference type="PANTHER" id="PTHR43283:SF11">
    <property type="entry name" value="BETA-LACTAMASE-RELATED DOMAIN-CONTAINING PROTEIN"/>
    <property type="match status" value="1"/>
</dbReference>
<protein>
    <submittedName>
        <fullName evidence="3">Beta-lactamase family protein</fullName>
    </submittedName>
</protein>
<evidence type="ECO:0000256" key="1">
    <source>
        <dbReference type="ARBA" id="ARBA00022801"/>
    </source>
</evidence>
<dbReference type="SUPFAM" id="SSF56601">
    <property type="entry name" value="beta-lactamase/transpeptidase-like"/>
    <property type="match status" value="1"/>
</dbReference>
<keyword evidence="4" id="KW-1185">Reference proteome</keyword>
<dbReference type="InterPro" id="IPR012338">
    <property type="entry name" value="Beta-lactam/transpept-like"/>
</dbReference>
<feature type="domain" description="Beta-lactamase-related" evidence="2">
    <location>
        <begin position="8"/>
        <end position="314"/>
    </location>
</feature>
<evidence type="ECO:0000313" key="4">
    <source>
        <dbReference type="Proteomes" id="UP000563523"/>
    </source>
</evidence>
<dbReference type="GO" id="GO:0016787">
    <property type="term" value="F:hydrolase activity"/>
    <property type="evidence" value="ECO:0007669"/>
    <property type="project" value="UniProtKB-KW"/>
</dbReference>
<evidence type="ECO:0000259" key="2">
    <source>
        <dbReference type="Pfam" id="PF00144"/>
    </source>
</evidence>
<accession>A0A850QZW3</accession>
<reference evidence="3 4" key="1">
    <citation type="submission" date="2020-06" db="EMBL/GenBank/DDBJ databases">
        <authorList>
            <person name="Kang J."/>
        </authorList>
    </citation>
    <scope>NUCLEOTIDE SEQUENCE [LARGE SCALE GENOMIC DNA]</scope>
    <source>
        <strain evidence="3 4">DCY120</strain>
    </source>
</reference>
<dbReference type="PANTHER" id="PTHR43283">
    <property type="entry name" value="BETA-LACTAMASE-RELATED"/>
    <property type="match status" value="1"/>
</dbReference>
<organism evidence="3 4">
    <name type="scientific">Bombilactobacillus apium</name>
    <dbReference type="NCBI Taxonomy" id="2675299"/>
    <lineage>
        <taxon>Bacteria</taxon>
        <taxon>Bacillati</taxon>
        <taxon>Bacillota</taxon>
        <taxon>Bacilli</taxon>
        <taxon>Lactobacillales</taxon>
        <taxon>Lactobacillaceae</taxon>
        <taxon>Bombilactobacillus</taxon>
    </lineage>
</organism>
<comment type="caution">
    <text evidence="3">The sequence shown here is derived from an EMBL/GenBank/DDBJ whole genome shotgun (WGS) entry which is preliminary data.</text>
</comment>
<dbReference type="InterPro" id="IPR001466">
    <property type="entry name" value="Beta-lactam-related"/>
</dbReference>
<gene>
    <name evidence="3" type="ORF">HU830_00205</name>
</gene>